<gene>
    <name evidence="2" type="ORF">CCACVL1_01244</name>
</gene>
<organism evidence="2 3">
    <name type="scientific">Corchorus capsularis</name>
    <name type="common">Jute</name>
    <dbReference type="NCBI Taxonomy" id="210143"/>
    <lineage>
        <taxon>Eukaryota</taxon>
        <taxon>Viridiplantae</taxon>
        <taxon>Streptophyta</taxon>
        <taxon>Embryophyta</taxon>
        <taxon>Tracheophyta</taxon>
        <taxon>Spermatophyta</taxon>
        <taxon>Magnoliopsida</taxon>
        <taxon>eudicotyledons</taxon>
        <taxon>Gunneridae</taxon>
        <taxon>Pentapetalae</taxon>
        <taxon>rosids</taxon>
        <taxon>malvids</taxon>
        <taxon>Malvales</taxon>
        <taxon>Malvaceae</taxon>
        <taxon>Grewioideae</taxon>
        <taxon>Apeibeae</taxon>
        <taxon>Corchorus</taxon>
    </lineage>
</organism>
<accession>A0A1R3KKU2</accession>
<evidence type="ECO:0000256" key="1">
    <source>
        <dbReference type="SAM" id="MobiDB-lite"/>
    </source>
</evidence>
<comment type="caution">
    <text evidence="2">The sequence shown here is derived from an EMBL/GenBank/DDBJ whole genome shotgun (WGS) entry which is preliminary data.</text>
</comment>
<dbReference type="OrthoDB" id="10371132at2759"/>
<dbReference type="Gramene" id="OMP07700">
    <property type="protein sequence ID" value="OMP07700"/>
    <property type="gene ID" value="CCACVL1_01244"/>
</dbReference>
<sequence>MRIERRGHVRLYGRGVTQKSLGKKVIDDVAAKVQQEQVKEDVRKRLDQHNSVLDTGFQTALAALQQANPSLVILTGIFDFLLTAPSPGDTSSAQDRISSEHIPSSSAMHNPSQEKEINEDHHSSDFEEGAHGRNGENLDC</sequence>
<dbReference type="Proteomes" id="UP000188268">
    <property type="component" value="Unassembled WGS sequence"/>
</dbReference>
<name>A0A1R3KKU2_COCAP</name>
<reference evidence="2 3" key="1">
    <citation type="submission" date="2013-09" db="EMBL/GenBank/DDBJ databases">
        <title>Corchorus capsularis genome sequencing.</title>
        <authorList>
            <person name="Alam M."/>
            <person name="Haque M.S."/>
            <person name="Islam M.S."/>
            <person name="Emdad E.M."/>
            <person name="Islam M.M."/>
            <person name="Ahmed B."/>
            <person name="Halim A."/>
            <person name="Hossen Q.M.M."/>
            <person name="Hossain M.Z."/>
            <person name="Ahmed R."/>
            <person name="Khan M.M."/>
            <person name="Islam R."/>
            <person name="Rashid M.M."/>
            <person name="Khan S.A."/>
            <person name="Rahman M.S."/>
            <person name="Alam M."/>
        </authorList>
    </citation>
    <scope>NUCLEOTIDE SEQUENCE [LARGE SCALE GENOMIC DNA]</scope>
    <source>
        <strain evidence="3">cv. CVL-1</strain>
        <tissue evidence="2">Whole seedling</tissue>
    </source>
</reference>
<dbReference type="EMBL" id="AWWV01004251">
    <property type="protein sequence ID" value="OMP07700.1"/>
    <property type="molecule type" value="Genomic_DNA"/>
</dbReference>
<proteinExistence type="predicted"/>
<feature type="region of interest" description="Disordered" evidence="1">
    <location>
        <begin position="88"/>
        <end position="140"/>
    </location>
</feature>
<feature type="compositionally biased region" description="Polar residues" evidence="1">
    <location>
        <begin position="88"/>
        <end position="111"/>
    </location>
</feature>
<feature type="compositionally biased region" description="Basic and acidic residues" evidence="1">
    <location>
        <begin position="112"/>
        <end position="140"/>
    </location>
</feature>
<evidence type="ECO:0000313" key="2">
    <source>
        <dbReference type="EMBL" id="OMP07700.1"/>
    </source>
</evidence>
<protein>
    <submittedName>
        <fullName evidence="2">Uncharacterized protein</fullName>
    </submittedName>
</protein>
<evidence type="ECO:0000313" key="3">
    <source>
        <dbReference type="Proteomes" id="UP000188268"/>
    </source>
</evidence>
<dbReference type="AlphaFoldDB" id="A0A1R3KKU2"/>
<keyword evidence="3" id="KW-1185">Reference proteome</keyword>